<evidence type="ECO:0000256" key="3">
    <source>
        <dbReference type="ARBA" id="ARBA00023125"/>
    </source>
</evidence>
<comment type="similarity">
    <text evidence="1">Belongs to the LysR transcriptional regulatory family.</text>
</comment>
<dbReference type="SUPFAM" id="SSF46785">
    <property type="entry name" value="Winged helix' DNA-binding domain"/>
    <property type="match status" value="1"/>
</dbReference>
<evidence type="ECO:0000256" key="1">
    <source>
        <dbReference type="ARBA" id="ARBA00009437"/>
    </source>
</evidence>
<feature type="domain" description="HTH lysR-type" evidence="5">
    <location>
        <begin position="1"/>
        <end position="58"/>
    </location>
</feature>
<name>A0ABS5TKD8_9ACTN</name>
<dbReference type="Pfam" id="PF00126">
    <property type="entry name" value="HTH_1"/>
    <property type="match status" value="1"/>
</dbReference>
<keyword evidence="2" id="KW-0805">Transcription regulation</keyword>
<evidence type="ECO:0000256" key="2">
    <source>
        <dbReference type="ARBA" id="ARBA00023015"/>
    </source>
</evidence>
<reference evidence="6 7" key="1">
    <citation type="submission" date="2021-05" db="EMBL/GenBank/DDBJ databases">
        <title>Kineosporia and Streptomyces sp. nov. two new marine actinobacteria isolated from Coral.</title>
        <authorList>
            <person name="Buangrab K."/>
            <person name="Sutthacheep M."/>
            <person name="Yeemin T."/>
            <person name="Harunari E."/>
            <person name="Igarashi Y."/>
            <person name="Kanchanasin P."/>
            <person name="Tanasupawat S."/>
            <person name="Phongsopitanun W."/>
        </authorList>
    </citation>
    <scope>NUCLEOTIDE SEQUENCE [LARGE SCALE GENOMIC DNA]</scope>
    <source>
        <strain evidence="6 7">J2-2</strain>
    </source>
</reference>
<keyword evidence="4" id="KW-0804">Transcription</keyword>
<evidence type="ECO:0000259" key="5">
    <source>
        <dbReference type="PROSITE" id="PS50931"/>
    </source>
</evidence>
<dbReference type="RefSeq" id="WP_214156936.1">
    <property type="nucleotide sequence ID" value="NZ_JAHBAY010000006.1"/>
</dbReference>
<dbReference type="Pfam" id="PF03466">
    <property type="entry name" value="LysR_substrate"/>
    <property type="match status" value="1"/>
</dbReference>
<keyword evidence="3" id="KW-0238">DNA-binding</keyword>
<evidence type="ECO:0000256" key="4">
    <source>
        <dbReference type="ARBA" id="ARBA00023163"/>
    </source>
</evidence>
<dbReference type="InterPro" id="IPR036388">
    <property type="entry name" value="WH-like_DNA-bd_sf"/>
</dbReference>
<evidence type="ECO:0000313" key="6">
    <source>
        <dbReference type="EMBL" id="MBT0770651.1"/>
    </source>
</evidence>
<organism evidence="6 7">
    <name type="scientific">Kineosporia corallincola</name>
    <dbReference type="NCBI Taxonomy" id="2835133"/>
    <lineage>
        <taxon>Bacteria</taxon>
        <taxon>Bacillati</taxon>
        <taxon>Actinomycetota</taxon>
        <taxon>Actinomycetes</taxon>
        <taxon>Kineosporiales</taxon>
        <taxon>Kineosporiaceae</taxon>
        <taxon>Kineosporia</taxon>
    </lineage>
</organism>
<proteinExistence type="inferred from homology"/>
<dbReference type="PANTHER" id="PTHR30346:SF28">
    <property type="entry name" value="HTH-TYPE TRANSCRIPTIONAL REGULATOR CYNR"/>
    <property type="match status" value="1"/>
</dbReference>
<sequence>MELRHLEYFVAVAEEENFTRAAQRLHIVQSAVSAAVKSLEKELGARLLDRAARRVTLTDAGAELLPRARATLDAAREARDAVARVRGGLGGSLRIGVLISIRVVDVPAVLGEYHRRHPGVQLYTRVSPTGTQGLVQLIIDRRIDLAFVTPSGQTWPGIRLIELARSDLRLTLPVGHPLAGQASVTMAQLADLDFIDSPAGFGNRAAADRAFATAGLRRRVTIEITELAIGPDYVRNGLGVALFPQFAVEGVPGVVSLPVADADLSFPVALAVPDDRPVSAAARALIQLVTG</sequence>
<dbReference type="SUPFAM" id="SSF53850">
    <property type="entry name" value="Periplasmic binding protein-like II"/>
    <property type="match status" value="1"/>
</dbReference>
<dbReference type="InterPro" id="IPR005119">
    <property type="entry name" value="LysR_subst-bd"/>
</dbReference>
<dbReference type="PRINTS" id="PR00039">
    <property type="entry name" value="HTHLYSR"/>
</dbReference>
<gene>
    <name evidence="6" type="ORF">KIH74_17035</name>
</gene>
<dbReference type="PANTHER" id="PTHR30346">
    <property type="entry name" value="TRANSCRIPTIONAL DUAL REGULATOR HCAR-RELATED"/>
    <property type="match status" value="1"/>
</dbReference>
<protein>
    <submittedName>
        <fullName evidence="6">LysR family transcriptional regulator</fullName>
    </submittedName>
</protein>
<comment type="caution">
    <text evidence="6">The sequence shown here is derived from an EMBL/GenBank/DDBJ whole genome shotgun (WGS) entry which is preliminary data.</text>
</comment>
<dbReference type="Gene3D" id="3.40.190.290">
    <property type="match status" value="1"/>
</dbReference>
<dbReference type="Gene3D" id="1.10.10.10">
    <property type="entry name" value="Winged helix-like DNA-binding domain superfamily/Winged helix DNA-binding domain"/>
    <property type="match status" value="1"/>
</dbReference>
<dbReference type="Proteomes" id="UP001197247">
    <property type="component" value="Unassembled WGS sequence"/>
</dbReference>
<dbReference type="InterPro" id="IPR000847">
    <property type="entry name" value="LysR_HTH_N"/>
</dbReference>
<dbReference type="PROSITE" id="PS50931">
    <property type="entry name" value="HTH_LYSR"/>
    <property type="match status" value="1"/>
</dbReference>
<evidence type="ECO:0000313" key="7">
    <source>
        <dbReference type="Proteomes" id="UP001197247"/>
    </source>
</evidence>
<accession>A0ABS5TKD8</accession>
<dbReference type="InterPro" id="IPR036390">
    <property type="entry name" value="WH_DNA-bd_sf"/>
</dbReference>
<dbReference type="EMBL" id="JAHBAY010000006">
    <property type="protein sequence ID" value="MBT0770651.1"/>
    <property type="molecule type" value="Genomic_DNA"/>
</dbReference>
<keyword evidence="7" id="KW-1185">Reference proteome</keyword>